<keyword evidence="3" id="KW-0472">Membrane</keyword>
<dbReference type="PANTHER" id="PTHR30480">
    <property type="entry name" value="BETA-HEXOSAMINIDASE-RELATED"/>
    <property type="match status" value="1"/>
</dbReference>
<comment type="caution">
    <text evidence="6">The sequence shown here is derived from an EMBL/GenBank/DDBJ whole genome shotgun (WGS) entry which is preliminary data.</text>
</comment>
<name>A0AAW4MSV8_9FIRM</name>
<sequence length="780" mass="84857">MKKVSAIALSTAMALSMALPSKVNATSRVDQLLSNMSTRQKITQMLMVDFRYWDEDLSDGAQTTGHEFTKMNDQVRKIVEDYDFGALIYFAQNIQETEQSYNLSMAMQKAATKDGGIPLLISADQEGGSVYRLGSGTALPGNMALGATHNTEYAKKAGQIIGSELSSIGINTNLAPVVDVNNNANNPVIGLRSYSDDADVVGNMASATISGLKDYNVIGCAKHFPGHGDTATDSHYGLPIVNKSKAELLNNELKPYKIAINQGIEMIMTAHILYPQLDDTTVISEKTGNEEKKPATMSKAIITDLLKGEMGFNGVVTTDAMNMKAIADTFGESQAVKLAIEAGADLICMPTVLYNQEDVKKLDTIIDYVEAAVNNGEISESRLDDGCRRILTVKENRGILDWKESNFSLNKALSTVGSATNRATEREIAAAAVTVVKNENNTLPLVVKEKQKILMLCPYDNERAQMIMGYNRAKEAGLIPDSAEVKVVRYNGSNMDAVKENIDWADTVFVNSEISTASRFSSNHWLYSNVEDIVDYTHEKGKKSIVMSVDKPYDVQMYANADAILAVYGCKGSSVDVTEAIVGGVTSSKAAYGPNIIAGIEVALGTFGAQGTLPVNIPVYDKTAKLYTDTIKYKRGYGITYQSLLNKNTLNDLISKAESLDSKKYTEESWNKLVSALAAAKEVANTNGISQKKIDEAIASLQSAMDALVEKPVETKPEEPKKDDTKKEDTKKENTKKENTKKEDTKKDNVKTGDSTAILPLVTLMGLACVAFIFLKKKRA</sequence>
<evidence type="ECO:0000313" key="8">
    <source>
        <dbReference type="Proteomes" id="UP001196408"/>
    </source>
</evidence>
<evidence type="ECO:0000256" key="4">
    <source>
        <dbReference type="SAM" id="SignalP"/>
    </source>
</evidence>
<keyword evidence="4" id="KW-0732">Signal</keyword>
<keyword evidence="9" id="KW-1185">Reference proteome</keyword>
<dbReference type="InterPro" id="IPR001764">
    <property type="entry name" value="Glyco_hydro_3_N"/>
</dbReference>
<dbReference type="GO" id="GO:0005975">
    <property type="term" value="P:carbohydrate metabolic process"/>
    <property type="evidence" value="ECO:0007669"/>
    <property type="project" value="InterPro"/>
</dbReference>
<feature type="region of interest" description="Disordered" evidence="2">
    <location>
        <begin position="709"/>
        <end position="752"/>
    </location>
</feature>
<gene>
    <name evidence="6" type="ORF">KSV97_06135</name>
    <name evidence="7" type="ORF">KSW06_06085</name>
</gene>
<feature type="compositionally biased region" description="Basic and acidic residues" evidence="2">
    <location>
        <begin position="709"/>
        <end position="751"/>
    </location>
</feature>
<evidence type="ECO:0000259" key="5">
    <source>
        <dbReference type="Pfam" id="PF00933"/>
    </source>
</evidence>
<feature type="chain" id="PRO_5043980494" evidence="4">
    <location>
        <begin position="26"/>
        <end position="780"/>
    </location>
</feature>
<proteinExistence type="inferred from homology"/>
<evidence type="ECO:0000256" key="1">
    <source>
        <dbReference type="ARBA" id="ARBA00005336"/>
    </source>
</evidence>
<dbReference type="AlphaFoldDB" id="A0AAW4MSV8"/>
<protein>
    <submittedName>
        <fullName evidence="6">FIVAR domain-containing protein</fullName>
    </submittedName>
</protein>
<dbReference type="GO" id="GO:0009254">
    <property type="term" value="P:peptidoglycan turnover"/>
    <property type="evidence" value="ECO:0007669"/>
    <property type="project" value="TreeGrafter"/>
</dbReference>
<comment type="similarity">
    <text evidence="1">Belongs to the glycosyl hydrolase 3 family.</text>
</comment>
<evidence type="ECO:0000313" key="6">
    <source>
        <dbReference type="EMBL" id="MBV3382802.1"/>
    </source>
</evidence>
<dbReference type="Proteomes" id="UP001196408">
    <property type="component" value="Unassembled WGS sequence"/>
</dbReference>
<evidence type="ECO:0000313" key="9">
    <source>
        <dbReference type="Proteomes" id="UP001197492"/>
    </source>
</evidence>
<dbReference type="Pfam" id="PF07554">
    <property type="entry name" value="FIVAR"/>
    <property type="match status" value="1"/>
</dbReference>
<dbReference type="FunFam" id="3.20.20.300:FF:000014">
    <property type="entry name" value="Beta-hexosaminidase, lipoprotein"/>
    <property type="match status" value="1"/>
</dbReference>
<dbReference type="PANTHER" id="PTHR30480:SF13">
    <property type="entry name" value="BETA-HEXOSAMINIDASE"/>
    <property type="match status" value="1"/>
</dbReference>
<keyword evidence="3" id="KW-0812">Transmembrane</keyword>
<dbReference type="GO" id="GO:0004553">
    <property type="term" value="F:hydrolase activity, hydrolyzing O-glycosyl compounds"/>
    <property type="evidence" value="ECO:0007669"/>
    <property type="project" value="InterPro"/>
</dbReference>
<reference evidence="6 9" key="1">
    <citation type="submission" date="2021-06" db="EMBL/GenBank/DDBJ databases">
        <title>Collection of gut derived symbiotic bacterial strains cultured from healthy donors.</title>
        <authorList>
            <person name="Lin H."/>
            <person name="Littmann E."/>
            <person name="Pamer E.G."/>
        </authorList>
    </citation>
    <scope>NUCLEOTIDE SEQUENCE</scope>
    <source>
        <strain evidence="7 9">MSK.21.70</strain>
        <strain evidence="6">MSK.21.82</strain>
    </source>
</reference>
<evidence type="ECO:0000256" key="3">
    <source>
        <dbReference type="SAM" id="Phobius"/>
    </source>
</evidence>
<feature type="signal peptide" evidence="4">
    <location>
        <begin position="1"/>
        <end position="25"/>
    </location>
</feature>
<dbReference type="EMBL" id="JAHOEF010000031">
    <property type="protein sequence ID" value="MBV3382802.1"/>
    <property type="molecule type" value="Genomic_DNA"/>
</dbReference>
<feature type="domain" description="Glycoside hydrolase family 3 N-terminal" evidence="5">
    <location>
        <begin position="38"/>
        <end position="393"/>
    </location>
</feature>
<evidence type="ECO:0000313" key="7">
    <source>
        <dbReference type="EMBL" id="MBV3392822.1"/>
    </source>
</evidence>
<dbReference type="RefSeq" id="WP_217747633.1">
    <property type="nucleotide sequence ID" value="NZ_JAHOEB010000029.1"/>
</dbReference>
<dbReference type="Pfam" id="PF00933">
    <property type="entry name" value="Glyco_hydro_3"/>
    <property type="match status" value="1"/>
</dbReference>
<dbReference type="Proteomes" id="UP001197492">
    <property type="component" value="Unassembled WGS sequence"/>
</dbReference>
<evidence type="ECO:0000256" key="2">
    <source>
        <dbReference type="SAM" id="MobiDB-lite"/>
    </source>
</evidence>
<keyword evidence="3" id="KW-1133">Transmembrane helix</keyword>
<feature type="transmembrane region" description="Helical" evidence="3">
    <location>
        <begin position="757"/>
        <end position="775"/>
    </location>
</feature>
<dbReference type="InterPro" id="IPR050226">
    <property type="entry name" value="NagZ_Beta-hexosaminidase"/>
</dbReference>
<accession>A0AAW4MSV8</accession>
<dbReference type="EMBL" id="JAHOEL010000030">
    <property type="protein sequence ID" value="MBV3392822.1"/>
    <property type="molecule type" value="Genomic_DNA"/>
</dbReference>
<organism evidence="6 8">
    <name type="scientific">Catenibacterium mitsuokai</name>
    <dbReference type="NCBI Taxonomy" id="100886"/>
    <lineage>
        <taxon>Bacteria</taxon>
        <taxon>Bacillati</taxon>
        <taxon>Bacillota</taxon>
        <taxon>Erysipelotrichia</taxon>
        <taxon>Erysipelotrichales</taxon>
        <taxon>Coprobacillaceae</taxon>
        <taxon>Catenibacterium</taxon>
    </lineage>
</organism>